<protein>
    <submittedName>
        <fullName evidence="1">Uncharacterized protein</fullName>
    </submittedName>
</protein>
<name>A0A9D1N056_9CLOT</name>
<organism evidence="1 2">
    <name type="scientific">Candidatus Limenecus avicola</name>
    <dbReference type="NCBI Taxonomy" id="2840847"/>
    <lineage>
        <taxon>Bacteria</taxon>
        <taxon>Bacillati</taxon>
        <taxon>Bacillota</taxon>
        <taxon>Clostridia</taxon>
        <taxon>Eubacteriales</taxon>
        <taxon>Clostridiaceae</taxon>
        <taxon>Clostridiaceae incertae sedis</taxon>
        <taxon>Candidatus Limenecus</taxon>
    </lineage>
</organism>
<gene>
    <name evidence="1" type="ORF">IAD26_06000</name>
</gene>
<dbReference type="Proteomes" id="UP000886748">
    <property type="component" value="Unassembled WGS sequence"/>
</dbReference>
<comment type="caution">
    <text evidence="1">The sequence shown here is derived from an EMBL/GenBank/DDBJ whole genome shotgun (WGS) entry which is preliminary data.</text>
</comment>
<dbReference type="AlphaFoldDB" id="A0A9D1N056"/>
<dbReference type="EMBL" id="DVOD01000045">
    <property type="protein sequence ID" value="HIU92672.1"/>
    <property type="molecule type" value="Genomic_DNA"/>
</dbReference>
<proteinExistence type="predicted"/>
<feature type="non-terminal residue" evidence="1">
    <location>
        <position position="1"/>
    </location>
</feature>
<evidence type="ECO:0000313" key="1">
    <source>
        <dbReference type="EMBL" id="HIU92672.1"/>
    </source>
</evidence>
<accession>A0A9D1N056</accession>
<reference evidence="1" key="1">
    <citation type="submission" date="2020-10" db="EMBL/GenBank/DDBJ databases">
        <authorList>
            <person name="Gilroy R."/>
        </authorList>
    </citation>
    <scope>NUCLEOTIDE SEQUENCE</scope>
    <source>
        <strain evidence="1">CHK154-7741</strain>
    </source>
</reference>
<evidence type="ECO:0000313" key="2">
    <source>
        <dbReference type="Proteomes" id="UP000886748"/>
    </source>
</evidence>
<reference evidence="1" key="2">
    <citation type="journal article" date="2021" name="PeerJ">
        <title>Extensive microbial diversity within the chicken gut microbiome revealed by metagenomics and culture.</title>
        <authorList>
            <person name="Gilroy R."/>
            <person name="Ravi A."/>
            <person name="Getino M."/>
            <person name="Pursley I."/>
            <person name="Horton D.L."/>
            <person name="Alikhan N.F."/>
            <person name="Baker D."/>
            <person name="Gharbi K."/>
            <person name="Hall N."/>
            <person name="Watson M."/>
            <person name="Adriaenssens E.M."/>
            <person name="Foster-Nyarko E."/>
            <person name="Jarju S."/>
            <person name="Secka A."/>
            <person name="Antonio M."/>
            <person name="Oren A."/>
            <person name="Chaudhuri R.R."/>
            <person name="La Ragione R."/>
            <person name="Hildebrand F."/>
            <person name="Pallen M.J."/>
        </authorList>
    </citation>
    <scope>NUCLEOTIDE SEQUENCE</scope>
    <source>
        <strain evidence="1">CHK154-7741</strain>
    </source>
</reference>
<sequence>KLSFSARKNYLKERLCFIEKIKGLFLKDKKYYEMIIPLGRNCEFASNAYRYHGIFESSLFLWTAAGDPARVIEFIKNPDDLFSQGCTFCDKTAGWSCNKFGFGFHSKNKPKYFKQNDILDTNKVALDKKEIESRVGYLKEKFKKQIKCKDKKLFVITLDVNSNPEYIHILNNLYSVLNEVSTNFDLLIVIEQNQYHQDIKDFEQQHENVYIRLLEKFSDVQTANKPLDALGWTKIFNEFKPLHKPDKRKRKKLKFEK</sequence>